<evidence type="ECO:0000313" key="1">
    <source>
        <dbReference type="EMBL" id="QDU67861.1"/>
    </source>
</evidence>
<proteinExistence type="predicted"/>
<protein>
    <submittedName>
        <fullName evidence="1">Uncharacterized protein</fullName>
    </submittedName>
</protein>
<sequence length="328" mass="33069">MQSSSYRAFLGLVVICPLIAPVALAGVGDFTNQLSPSYRGQPGARYDGYDVFTSAALLPNFADLPGSCAATLLLQTDPSAILTSTGNIYSFASATTIEISLPAEDVVATALLQVKTAASPIDTSSVTLLGTSGNGQPVAISASVVTQLDSIGDEHAFEWDAAALDGIDLHGATVRFSASAPSCSLDVVLLDFQTDREPLETDVDALSLAGGGKQALDLDAGSDRAASIYLVLGSATGTTPGLVLDGVTVPLALDAYTLLMANGGSPGIHATTIGVLDPCGRGSASVTVPAGTDGSLSGLVLHHAFITIQPSIFGVDFASNATPLALGS</sequence>
<keyword evidence="2" id="KW-1185">Reference proteome</keyword>
<dbReference type="Proteomes" id="UP000316921">
    <property type="component" value="Chromosome"/>
</dbReference>
<accession>A0A518BLL4</accession>
<dbReference type="RefSeq" id="WP_145066396.1">
    <property type="nucleotide sequence ID" value="NZ_CP036287.1"/>
</dbReference>
<organism evidence="1 2">
    <name type="scientific">Engelhardtia mirabilis</name>
    <dbReference type="NCBI Taxonomy" id="2528011"/>
    <lineage>
        <taxon>Bacteria</taxon>
        <taxon>Pseudomonadati</taxon>
        <taxon>Planctomycetota</taxon>
        <taxon>Planctomycetia</taxon>
        <taxon>Planctomycetia incertae sedis</taxon>
        <taxon>Engelhardtia</taxon>
    </lineage>
</organism>
<evidence type="ECO:0000313" key="2">
    <source>
        <dbReference type="Proteomes" id="UP000316921"/>
    </source>
</evidence>
<dbReference type="EMBL" id="CP036287">
    <property type="protein sequence ID" value="QDU67861.1"/>
    <property type="molecule type" value="Genomic_DNA"/>
</dbReference>
<dbReference type="AlphaFoldDB" id="A0A518BLL4"/>
<name>A0A518BLL4_9BACT</name>
<dbReference type="KEGG" id="pbap:Pla133_29500"/>
<reference evidence="1 2" key="1">
    <citation type="submission" date="2019-02" db="EMBL/GenBank/DDBJ databases">
        <title>Deep-cultivation of Planctomycetes and their phenomic and genomic characterization uncovers novel biology.</title>
        <authorList>
            <person name="Wiegand S."/>
            <person name="Jogler M."/>
            <person name="Boedeker C."/>
            <person name="Pinto D."/>
            <person name="Vollmers J."/>
            <person name="Rivas-Marin E."/>
            <person name="Kohn T."/>
            <person name="Peeters S.H."/>
            <person name="Heuer A."/>
            <person name="Rast P."/>
            <person name="Oberbeckmann S."/>
            <person name="Bunk B."/>
            <person name="Jeske O."/>
            <person name="Meyerdierks A."/>
            <person name="Storesund J.E."/>
            <person name="Kallscheuer N."/>
            <person name="Luecker S."/>
            <person name="Lage O.M."/>
            <person name="Pohl T."/>
            <person name="Merkel B.J."/>
            <person name="Hornburger P."/>
            <person name="Mueller R.-W."/>
            <person name="Bruemmer F."/>
            <person name="Labrenz M."/>
            <person name="Spormann A.M."/>
            <person name="Op den Camp H."/>
            <person name="Overmann J."/>
            <person name="Amann R."/>
            <person name="Jetten M.S.M."/>
            <person name="Mascher T."/>
            <person name="Medema M.H."/>
            <person name="Devos D.P."/>
            <person name="Kaster A.-K."/>
            <person name="Ovreas L."/>
            <person name="Rohde M."/>
            <person name="Galperin M.Y."/>
            <person name="Jogler C."/>
        </authorList>
    </citation>
    <scope>NUCLEOTIDE SEQUENCE [LARGE SCALE GENOMIC DNA]</scope>
    <source>
        <strain evidence="1 2">Pla133</strain>
    </source>
</reference>
<gene>
    <name evidence="1" type="ORF">Pla133_29500</name>
</gene>